<feature type="compositionally biased region" description="Basic and acidic residues" evidence="1">
    <location>
        <begin position="14"/>
        <end position="24"/>
    </location>
</feature>
<reference evidence="3" key="1">
    <citation type="submission" date="2012-06" db="EMBL/GenBank/DDBJ databases">
        <title>The complete genome of Flexibacter litoralis DSM 6794.</title>
        <authorList>
            <person name="Lucas S."/>
            <person name="Copeland A."/>
            <person name="Lapidus A."/>
            <person name="Glavina del Rio T."/>
            <person name="Dalin E."/>
            <person name="Tice H."/>
            <person name="Bruce D."/>
            <person name="Goodwin L."/>
            <person name="Pitluck S."/>
            <person name="Peters L."/>
            <person name="Ovchinnikova G."/>
            <person name="Lu M."/>
            <person name="Kyrpides N."/>
            <person name="Mavromatis K."/>
            <person name="Ivanova N."/>
            <person name="Brettin T."/>
            <person name="Detter J.C."/>
            <person name="Han C."/>
            <person name="Larimer F."/>
            <person name="Land M."/>
            <person name="Hauser L."/>
            <person name="Markowitz V."/>
            <person name="Cheng J.-F."/>
            <person name="Hugenholtz P."/>
            <person name="Woyke T."/>
            <person name="Wu D."/>
            <person name="Spring S."/>
            <person name="Lang E."/>
            <person name="Kopitz M."/>
            <person name="Brambilla E."/>
            <person name="Klenk H.-P."/>
            <person name="Eisen J.A."/>
        </authorList>
    </citation>
    <scope>NUCLEOTIDE SEQUENCE [LARGE SCALE GENOMIC DNA]</scope>
    <source>
        <strain evidence="3">ATCC 23117 / DSM 6794 / NBRC 15988 / NCIMB 1366 / Sio-4</strain>
    </source>
</reference>
<dbReference type="OrthoDB" id="1028138at2"/>
<dbReference type="AlphaFoldDB" id="I4AJR5"/>
<gene>
    <name evidence="2" type="ordered locus">Fleli_1802</name>
</gene>
<keyword evidence="3" id="KW-1185">Reference proteome</keyword>
<dbReference type="EMBL" id="CP003345">
    <property type="protein sequence ID" value="AFM04200.1"/>
    <property type="molecule type" value="Genomic_DNA"/>
</dbReference>
<dbReference type="InterPro" id="IPR043129">
    <property type="entry name" value="ATPase_NBD"/>
</dbReference>
<accession>I4AJR5</accession>
<feature type="region of interest" description="Disordered" evidence="1">
    <location>
        <begin position="1"/>
        <end position="24"/>
    </location>
</feature>
<evidence type="ECO:0000313" key="2">
    <source>
        <dbReference type="EMBL" id="AFM04200.1"/>
    </source>
</evidence>
<name>I4AJR5_BERLS</name>
<dbReference type="SUPFAM" id="SSF53067">
    <property type="entry name" value="Actin-like ATPase domain"/>
    <property type="match status" value="1"/>
</dbReference>
<evidence type="ECO:0000313" key="3">
    <source>
        <dbReference type="Proteomes" id="UP000006054"/>
    </source>
</evidence>
<proteinExistence type="predicted"/>
<sequence>MAQPQNNSRHLLTLRKERSTDKKGWHTTEIYNSSRIEEIDDPNGSKVAIPPSSIPTPFAQMHLYDIAFKMVNRLGHEGSTIYHQLVSECLDAIDLIYNLREHLQADKDGHFSLVEWNIDDRIKSLKNSDNDGHRLLGKTIELFTGELSPFGKDLQRERKTPSFYILTYDSTPIIATSPLTFAFVSKTAEEEEKHFLDLISPIKTLDGRAMFTGVKPLHQRPMELQNYMHRLFYLNKGLLNQMDNIHEYMRVQKEKFHNTKGDEIKDVYDENSKMGAFEMDYKDIVINGKTPRIERVAWKSCAPIITDGDLDSSYLIKPSPSKEKTARLEIGEGSNVKKVLPLVLQEGFDNPNFTYFKGKEWNNKTQVEFSLPKNNWADRNLPQIGYNYPYLVTTDLLAEDLIRMPYLINPDTFVVPENHIHVQSVDFLLPVTDLYFKFFDEETLIQNLTIEEIESEQGDIKVTLKVPIKGNTNSNSAAFIIFTRFYDYGNPRNINNGKIINLVDDGKDETMDDIPSPFSISIYPFVRTGDAEYDTMYKIMLLSSQLDNVEEYDLVAYNEENVISTSDSAIEKISRFERKVEGSHLSVYSVSGTCFDALEIITPYQGKTGEKARGWIVPKWKKPPHRGTNPKPFTVAVDFGTTNTFVAFTDDDAATAGKIKTYPFFIGEEDMQAVTLNKPTADKKHVMLERYSFDDNAIGLATTFFQDRMFMPNLIGNPPTQEALYQNWRNSFPIRTALIHSNDVKFDVLLNSAIGFLYEKDNLDIARHGQEVTTNLKWSAENSKLVEVFIEQILYMIRNKVILNGGDLSRTRLVWFKPLSLPKTLTDKLTRVWNENSRKILGKNVTIRLVNESEAPYFYYRATGKIDKSSSVVSIDIGGGSTDIALVSNGGKKRLATSAFFGANILWEGKDGKAAETEGGVVSKYRSWFKERISLTKKGISQAEGSRIEMIFNEIMDSGRFDSSEKASFMFSAEHIDFAEKLSEDKDMLLLFLLHYSACIYHAVQLLAVGGMPYPKDFCFTGTGSKYLNLLDHSEDKNGLQKFTEIFAQKTYEKYKDLGIDTKPKTETGFDVEEDENVFAGFEGFDELEGGLPSSDAEEAGEVGGSINLHLTKEPKEATCFGGIHSFSGDYKDLGLGQNINTVFLGEIDATQDDLLPQKNLTYEELIDENGRPTKEGNQMAIRVSKNLDQFLELFLDMNKNPQTRFEDFNIETNLAAFEQGFKAIKSKELAKGMIYERSNASGGYTPVRESFFFYPLRVIIRDLALAMAKNTTVNM</sequence>
<protein>
    <submittedName>
        <fullName evidence="2">Actin-like ATPase involved in cell morphogenesis</fullName>
    </submittedName>
</protein>
<dbReference type="PATRIC" id="fig|880071.3.peg.1779"/>
<evidence type="ECO:0000256" key="1">
    <source>
        <dbReference type="SAM" id="MobiDB-lite"/>
    </source>
</evidence>
<dbReference type="HOGENOM" id="CLU_278452_0_0_10"/>
<feature type="compositionally biased region" description="Polar residues" evidence="1">
    <location>
        <begin position="1"/>
        <end position="10"/>
    </location>
</feature>
<dbReference type="RefSeq" id="WP_014797652.1">
    <property type="nucleotide sequence ID" value="NC_018018.1"/>
</dbReference>
<organism evidence="2 3">
    <name type="scientific">Bernardetia litoralis (strain ATCC 23117 / DSM 6794 / NBRC 15988 / NCIMB 1366 / Fx l1 / Sio-4)</name>
    <name type="common">Flexibacter litoralis</name>
    <dbReference type="NCBI Taxonomy" id="880071"/>
    <lineage>
        <taxon>Bacteria</taxon>
        <taxon>Pseudomonadati</taxon>
        <taxon>Bacteroidota</taxon>
        <taxon>Cytophagia</taxon>
        <taxon>Cytophagales</taxon>
        <taxon>Bernardetiaceae</taxon>
        <taxon>Bernardetia</taxon>
    </lineage>
</organism>
<dbReference type="eggNOG" id="COG0248">
    <property type="taxonomic scope" value="Bacteria"/>
</dbReference>
<dbReference type="STRING" id="880071.Fleli_1802"/>
<dbReference type="KEGG" id="fli:Fleli_1802"/>
<dbReference type="Proteomes" id="UP000006054">
    <property type="component" value="Chromosome"/>
</dbReference>